<dbReference type="PROSITE" id="PS50943">
    <property type="entry name" value="HTH_CROC1"/>
    <property type="match status" value="1"/>
</dbReference>
<accession>A0ABW1AGC4</accession>
<comment type="caution">
    <text evidence="2">The sequence shown here is derived from an EMBL/GenBank/DDBJ whole genome shotgun (WGS) entry which is preliminary data.</text>
</comment>
<evidence type="ECO:0000313" key="3">
    <source>
        <dbReference type="Proteomes" id="UP001596074"/>
    </source>
</evidence>
<feature type="domain" description="HTH cro/C1-type" evidence="1">
    <location>
        <begin position="15"/>
        <end position="69"/>
    </location>
</feature>
<dbReference type="InterPro" id="IPR043917">
    <property type="entry name" value="DUF5753"/>
</dbReference>
<dbReference type="CDD" id="cd00093">
    <property type="entry name" value="HTH_XRE"/>
    <property type="match status" value="1"/>
</dbReference>
<dbReference type="EMBL" id="JBHSON010000118">
    <property type="protein sequence ID" value="MFC5753638.1"/>
    <property type="molecule type" value="Genomic_DNA"/>
</dbReference>
<keyword evidence="3" id="KW-1185">Reference proteome</keyword>
<evidence type="ECO:0000259" key="1">
    <source>
        <dbReference type="PROSITE" id="PS50943"/>
    </source>
</evidence>
<dbReference type="SMART" id="SM00530">
    <property type="entry name" value="HTH_XRE"/>
    <property type="match status" value="1"/>
</dbReference>
<name>A0ABW1AGC4_9ACTN</name>
<proteinExistence type="predicted"/>
<evidence type="ECO:0000313" key="2">
    <source>
        <dbReference type="EMBL" id="MFC5753638.1"/>
    </source>
</evidence>
<protein>
    <submittedName>
        <fullName evidence="2">Helix-turn-helix domain-containing protein</fullName>
    </submittedName>
</protein>
<dbReference type="InterPro" id="IPR001387">
    <property type="entry name" value="Cro/C1-type_HTH"/>
</dbReference>
<dbReference type="SUPFAM" id="SSF47413">
    <property type="entry name" value="lambda repressor-like DNA-binding domains"/>
    <property type="match status" value="1"/>
</dbReference>
<dbReference type="Proteomes" id="UP001596074">
    <property type="component" value="Unassembled WGS sequence"/>
</dbReference>
<gene>
    <name evidence="2" type="ORF">ACFPZN_49155</name>
</gene>
<dbReference type="InterPro" id="IPR010982">
    <property type="entry name" value="Lambda_DNA-bd_dom_sf"/>
</dbReference>
<sequence>MSSPFVRRRRLAAELRALREEHGLTAEQLSQRLYRSRMKISRLENARGRPDIAAVIKILDALDVTGDRREKIITIAVEAAERGWWDSFGNSMGRRQRLYADVESGAATIRGYNQMSISGLLQAAEFHQALIDLDAAEAPELDYVPARIIEARRMRQETVFRPDGPTCEIILDEYVLKRLPVPPAVMAAQLRHMVDVLSHQPRFTLRLLPLDVRIITGSLQASSFMLYTFPDLADPPMVVSEMFTTDLVLTKPEEVASYERHYDRLSQAALPALESLSHFADTADRLNEQIGSGT</sequence>
<dbReference type="RefSeq" id="WP_378290867.1">
    <property type="nucleotide sequence ID" value="NZ_JBHSON010000118.1"/>
</dbReference>
<dbReference type="Gene3D" id="1.10.260.40">
    <property type="entry name" value="lambda repressor-like DNA-binding domains"/>
    <property type="match status" value="1"/>
</dbReference>
<dbReference type="Pfam" id="PF19054">
    <property type="entry name" value="DUF5753"/>
    <property type="match status" value="1"/>
</dbReference>
<reference evidence="3" key="1">
    <citation type="journal article" date="2019" name="Int. J. Syst. Evol. Microbiol.">
        <title>The Global Catalogue of Microorganisms (GCM) 10K type strain sequencing project: providing services to taxonomists for standard genome sequencing and annotation.</title>
        <authorList>
            <consortium name="The Broad Institute Genomics Platform"/>
            <consortium name="The Broad Institute Genome Sequencing Center for Infectious Disease"/>
            <person name="Wu L."/>
            <person name="Ma J."/>
        </authorList>
    </citation>
    <scope>NUCLEOTIDE SEQUENCE [LARGE SCALE GENOMIC DNA]</scope>
    <source>
        <strain evidence="3">KCTC 42087</strain>
    </source>
</reference>
<dbReference type="Pfam" id="PF13560">
    <property type="entry name" value="HTH_31"/>
    <property type="match status" value="1"/>
</dbReference>
<organism evidence="2 3">
    <name type="scientific">Actinomadura rugatobispora</name>
    <dbReference type="NCBI Taxonomy" id="1994"/>
    <lineage>
        <taxon>Bacteria</taxon>
        <taxon>Bacillati</taxon>
        <taxon>Actinomycetota</taxon>
        <taxon>Actinomycetes</taxon>
        <taxon>Streptosporangiales</taxon>
        <taxon>Thermomonosporaceae</taxon>
        <taxon>Actinomadura</taxon>
    </lineage>
</organism>